<evidence type="ECO:0000313" key="1">
    <source>
        <dbReference type="EMBL" id="PIU40801.1"/>
    </source>
</evidence>
<proteinExistence type="predicted"/>
<evidence type="ECO:0000313" key="2">
    <source>
        <dbReference type="Proteomes" id="UP000230052"/>
    </source>
</evidence>
<comment type="caution">
    <text evidence="1">The sequence shown here is derived from an EMBL/GenBank/DDBJ whole genome shotgun (WGS) entry which is preliminary data.</text>
</comment>
<dbReference type="Proteomes" id="UP000230052">
    <property type="component" value="Unassembled WGS sequence"/>
</dbReference>
<organism evidence="1 2">
    <name type="scientific">Candidatus Aquitaenariimonas noxiae</name>
    <dbReference type="NCBI Taxonomy" id="1974741"/>
    <lineage>
        <taxon>Bacteria</taxon>
        <taxon>Pseudomonadati</taxon>
        <taxon>Candidatus Omnitrophota</taxon>
        <taxon>Candidatus Aquitaenariimonas</taxon>
    </lineage>
</organism>
<dbReference type="InterPro" id="IPR014729">
    <property type="entry name" value="Rossmann-like_a/b/a_fold"/>
</dbReference>
<dbReference type="EMBL" id="PEWV01000078">
    <property type="protein sequence ID" value="PIU40801.1"/>
    <property type="molecule type" value="Genomic_DNA"/>
</dbReference>
<dbReference type="SUPFAM" id="SSF52402">
    <property type="entry name" value="Adenine nucleotide alpha hydrolases-like"/>
    <property type="match status" value="1"/>
</dbReference>
<gene>
    <name evidence="1" type="ORF">COS99_08770</name>
</gene>
<reference evidence="1 2" key="1">
    <citation type="submission" date="2017-09" db="EMBL/GenBank/DDBJ databases">
        <title>Depth-based differentiation of microbial function through sediment-hosted aquifers and enrichment of novel symbionts in the deep terrestrial subsurface.</title>
        <authorList>
            <person name="Probst A.J."/>
            <person name="Ladd B."/>
            <person name="Jarett J.K."/>
            <person name="Geller-Mcgrath D.E."/>
            <person name="Sieber C.M."/>
            <person name="Emerson J.B."/>
            <person name="Anantharaman K."/>
            <person name="Thomas B.C."/>
            <person name="Malmstrom R."/>
            <person name="Stieglmeier M."/>
            <person name="Klingl A."/>
            <person name="Woyke T."/>
            <person name="Ryan C.M."/>
            <person name="Banfield J.F."/>
        </authorList>
    </citation>
    <scope>NUCLEOTIDE SEQUENCE [LARGE SCALE GENOMIC DNA]</scope>
    <source>
        <strain evidence="1">CG07_land_8_20_14_0_80_42_15</strain>
    </source>
</reference>
<sequence>MINVSKAGIKVGPSKTKTYKNDSFDVYWNGVIYIPGKPVGLPSIIEFINKLLNQDIAEICALLYGVFFMVVQDKTRNITYAFIDNSGLFKAYFSTTEISDSFLDLIKRKAIGDISPECIVEFLCFGNLYCNKTFFDDIKKIKDNEIMVLNSKGVFEVRDKKIGKISDESKCEILSFLKNCCESFRDEQLSVDLTGGADTRFIAALLSYFGMNFEVAISGTEGNTDIKVALEVAKLLNRNIYVTQHTIDTLEQDIEKLFIYNDGLANILTYHRVSQFQNDRLQRGVTLGLSGAGGELFKDSWWLQDFPFYNSSRIRIERLFERCIRKTFFPHILLSERLADLSKGLERKFIDLLNLYRLNSNTQTYDNIYYHFRAQEAIGRFLTNTNNYFIPFYTPLLELDLARLSFNLKRRERFNNMFHRNWITFSNLKVARLKTNHGFTVSSRKADMLADFLHYLSDKQKRLVNKIIPKNPEKIILQDGPDNPQMIGRIRRMQITHELIGVLKKYGILNTALKIESVSDCHLGSLITLGLLLKRMEIGPSYKGTLYQNKAL</sequence>
<dbReference type="Gene3D" id="3.40.50.620">
    <property type="entry name" value="HUPs"/>
    <property type="match status" value="1"/>
</dbReference>
<protein>
    <recommendedName>
        <fullName evidence="3">Asparagine synthetase domain-containing protein</fullName>
    </recommendedName>
</protein>
<name>A0A2J0KQ74_9BACT</name>
<accession>A0A2J0KQ74</accession>
<dbReference type="AlphaFoldDB" id="A0A2J0KQ74"/>
<evidence type="ECO:0008006" key="3">
    <source>
        <dbReference type="Google" id="ProtNLM"/>
    </source>
</evidence>